<evidence type="ECO:0000256" key="3">
    <source>
        <dbReference type="ARBA" id="ARBA00022932"/>
    </source>
</evidence>
<keyword evidence="3" id="KW-0548">Nucleotidyltransferase</keyword>
<evidence type="ECO:0000313" key="8">
    <source>
        <dbReference type="Proteomes" id="UP000887540"/>
    </source>
</evidence>
<keyword evidence="8" id="KW-1185">Reference proteome</keyword>
<dbReference type="GO" id="GO:0006264">
    <property type="term" value="P:mitochondrial DNA replication"/>
    <property type="evidence" value="ECO:0007669"/>
    <property type="project" value="TreeGrafter"/>
</dbReference>
<evidence type="ECO:0000313" key="9">
    <source>
        <dbReference type="WBParaSite" id="ACRNAN_scaffold1216.g25238.t1"/>
    </source>
</evidence>
<dbReference type="Pfam" id="PF03121">
    <property type="entry name" value="Herpes_UL52"/>
    <property type="match status" value="1"/>
</dbReference>
<evidence type="ECO:0000256" key="5">
    <source>
        <dbReference type="ARBA" id="ARBA00044677"/>
    </source>
</evidence>
<proteinExistence type="inferred from homology"/>
<organism evidence="8 9">
    <name type="scientific">Acrobeloides nanus</name>
    <dbReference type="NCBI Taxonomy" id="290746"/>
    <lineage>
        <taxon>Eukaryota</taxon>
        <taxon>Metazoa</taxon>
        <taxon>Ecdysozoa</taxon>
        <taxon>Nematoda</taxon>
        <taxon>Chromadorea</taxon>
        <taxon>Rhabditida</taxon>
        <taxon>Tylenchina</taxon>
        <taxon>Cephalobomorpha</taxon>
        <taxon>Cephaloboidea</taxon>
        <taxon>Cephalobidae</taxon>
        <taxon>Acrobeloides</taxon>
    </lineage>
</organism>
<dbReference type="GO" id="GO:0031297">
    <property type="term" value="P:replication fork processing"/>
    <property type="evidence" value="ECO:0007669"/>
    <property type="project" value="TreeGrafter"/>
</dbReference>
<dbReference type="GO" id="GO:0005634">
    <property type="term" value="C:nucleus"/>
    <property type="evidence" value="ECO:0007669"/>
    <property type="project" value="TreeGrafter"/>
</dbReference>
<keyword evidence="3" id="KW-0808">Transferase</keyword>
<dbReference type="WBParaSite" id="ACRNAN_scaffold1216.g25238.t1">
    <property type="protein sequence ID" value="ACRNAN_scaffold1216.g25238.t1"/>
    <property type="gene ID" value="ACRNAN_scaffold1216.g25238"/>
</dbReference>
<dbReference type="InterPro" id="IPR044917">
    <property type="entry name" value="PRIMPOL"/>
</dbReference>
<name>A0A914CLH9_9BILA</name>
<comment type="catalytic activity">
    <reaction evidence="7">
        <text>DNA(n) + a 2'-deoxyribonucleoside 5'-triphosphate = DNA(n+1) + diphosphate</text>
        <dbReference type="Rhea" id="RHEA:22508"/>
        <dbReference type="Rhea" id="RHEA-COMP:17339"/>
        <dbReference type="Rhea" id="RHEA-COMP:17340"/>
        <dbReference type="ChEBI" id="CHEBI:33019"/>
        <dbReference type="ChEBI" id="CHEBI:61560"/>
        <dbReference type="ChEBI" id="CHEBI:173112"/>
        <dbReference type="EC" id="2.7.7.7"/>
    </reaction>
    <physiologicalReaction direction="left-to-right" evidence="7">
        <dbReference type="Rhea" id="RHEA:22509"/>
    </physiologicalReaction>
</comment>
<sequence>MCIETKLKQKFQIFFRQAEAFEYAITRSKGRGRVFSFETPTLEAGKRRFLATDLKKFWNWYKSEDSTSRHFYELIQEDLPVRLYFDLEYPIEFNRDVNPQEILKEFFALVCELIREAFQFEVNPEKNFLILDSTSATKFSAHVIVHMPKRGTGEQLFPSNTSLKPFIQLLCQTMEERGIGMVKNGERKTALCDPIVYSKNRNFRLFLSSKVGKDAILKLADYCQFYDDEKVNEAHIFLDSLVTPYKHEQYELISMENMEKLVETKLSTQSSRIFSANRIGLRDVKNSQRDGVITLLSGDGPSSPFPTLDLFMTQFIKQLSGNPNVFIRIWNLMWLKTSGRQRIQYQINNCRYCLHILREHKSNNVYWTVDLNQGYFYQKCFDFDCHDFVSNYFVLPDEVKTHVQVTKDTVFEKLLDKENLKPQFSNSNSLNTSQIEVRRSSDSFYNTEIDEKFFGNLNTPELTKRDSFYDSQIDRCLLDVSRKSAEQLPSTGTFSRSSMISEDSFYDPETDRLLLPANSTQTTTTPSSPLLFDEDDEESIETVEETLVLSTTSTSDNLT</sequence>
<dbReference type="EC" id="2.7.7.102" evidence="6"/>
<evidence type="ECO:0000256" key="7">
    <source>
        <dbReference type="ARBA" id="ARBA00047303"/>
    </source>
</evidence>
<dbReference type="PANTHER" id="PTHR31399:SF0">
    <property type="entry name" value="DNA-DIRECTED PRIMASE_POLYMERASE PROTEIN"/>
    <property type="match status" value="1"/>
</dbReference>
<dbReference type="GO" id="GO:0003887">
    <property type="term" value="F:DNA-directed DNA polymerase activity"/>
    <property type="evidence" value="ECO:0007669"/>
    <property type="project" value="UniProtKB-KW"/>
</dbReference>
<evidence type="ECO:0000256" key="1">
    <source>
        <dbReference type="ARBA" id="ARBA00009762"/>
    </source>
</evidence>
<evidence type="ECO:0000256" key="4">
    <source>
        <dbReference type="ARBA" id="ARBA00026139"/>
    </source>
</evidence>
<dbReference type="GO" id="GO:0009411">
    <property type="term" value="P:response to UV"/>
    <property type="evidence" value="ECO:0007669"/>
    <property type="project" value="TreeGrafter"/>
</dbReference>
<dbReference type="Proteomes" id="UP000887540">
    <property type="component" value="Unplaced"/>
</dbReference>
<evidence type="ECO:0000256" key="6">
    <source>
        <dbReference type="ARBA" id="ARBA00044768"/>
    </source>
</evidence>
<dbReference type="GO" id="GO:0042276">
    <property type="term" value="P:error-prone translesion synthesis"/>
    <property type="evidence" value="ECO:0007669"/>
    <property type="project" value="InterPro"/>
</dbReference>
<dbReference type="AlphaFoldDB" id="A0A914CLH9"/>
<dbReference type="PANTHER" id="PTHR31399">
    <property type="entry name" value="DNA-DIRECTED PRIMASE / POLYMERASE PROTEIN"/>
    <property type="match status" value="1"/>
</dbReference>
<protein>
    <recommendedName>
        <fullName evidence="4">DNA-directed primase/polymerase protein</fullName>
        <ecNumber evidence="6">2.7.7.102</ecNumber>
        <ecNumber evidence="2">2.7.7.7</ecNumber>
    </recommendedName>
</protein>
<keyword evidence="3" id="KW-0239">DNA-directed DNA polymerase</keyword>
<dbReference type="GO" id="GO:0003682">
    <property type="term" value="F:chromatin binding"/>
    <property type="evidence" value="ECO:0007669"/>
    <property type="project" value="TreeGrafter"/>
</dbReference>
<evidence type="ECO:0000256" key="2">
    <source>
        <dbReference type="ARBA" id="ARBA00012417"/>
    </source>
</evidence>
<dbReference type="GO" id="GO:0005759">
    <property type="term" value="C:mitochondrial matrix"/>
    <property type="evidence" value="ECO:0007669"/>
    <property type="project" value="TreeGrafter"/>
</dbReference>
<accession>A0A914CLH9</accession>
<dbReference type="EC" id="2.7.7.7" evidence="2"/>
<comment type="similarity">
    <text evidence="1">Belongs to the eukaryotic-type primase small subunit family.</text>
</comment>
<comment type="catalytic activity">
    <reaction evidence="5">
        <text>ssDNA + n NTP = ssDNA/pppN(pN)n-1 hybrid + (n-1) diphosphate.</text>
        <dbReference type="EC" id="2.7.7.102"/>
    </reaction>
</comment>
<reference evidence="9" key="1">
    <citation type="submission" date="2022-11" db="UniProtKB">
        <authorList>
            <consortium name="WormBaseParasite"/>
        </authorList>
    </citation>
    <scope>IDENTIFICATION</scope>
</reference>